<evidence type="ECO:0008006" key="3">
    <source>
        <dbReference type="Google" id="ProtNLM"/>
    </source>
</evidence>
<protein>
    <recommendedName>
        <fullName evidence="3">DUF551 domain-containing protein</fullName>
    </recommendedName>
</protein>
<gene>
    <name evidence="2" type="ORF">LCGC14_1621740</name>
</gene>
<evidence type="ECO:0000313" key="2">
    <source>
        <dbReference type="EMBL" id="KKM22783.1"/>
    </source>
</evidence>
<reference evidence="2" key="1">
    <citation type="journal article" date="2015" name="Nature">
        <title>Complex archaea that bridge the gap between prokaryotes and eukaryotes.</title>
        <authorList>
            <person name="Spang A."/>
            <person name="Saw J.H."/>
            <person name="Jorgensen S.L."/>
            <person name="Zaremba-Niedzwiedzka K."/>
            <person name="Martijn J."/>
            <person name="Lind A.E."/>
            <person name="van Eijk R."/>
            <person name="Schleper C."/>
            <person name="Guy L."/>
            <person name="Ettema T.J."/>
        </authorList>
    </citation>
    <scope>NUCLEOTIDE SEQUENCE</scope>
</reference>
<evidence type="ECO:0000256" key="1">
    <source>
        <dbReference type="SAM" id="MobiDB-lite"/>
    </source>
</evidence>
<proteinExistence type="predicted"/>
<sequence>MKKKQIITGRQQKETIKQSQAKLNDLKIESAKDKGDIVGLIGSQKIHLATIKKLQAELAELQWRDMVKPPKARVDVLTISPKEPSFDKPKPAVAYMTEDGKWYTAGNKSGMYKPVCWMSIPKRKLEQETIDVEDK</sequence>
<dbReference type="EMBL" id="LAZR01013260">
    <property type="protein sequence ID" value="KKM22783.1"/>
    <property type="molecule type" value="Genomic_DNA"/>
</dbReference>
<comment type="caution">
    <text evidence="2">The sequence shown here is derived from an EMBL/GenBank/DDBJ whole genome shotgun (WGS) entry which is preliminary data.</text>
</comment>
<name>A0A0F9KKU0_9ZZZZ</name>
<accession>A0A0F9KKU0</accession>
<dbReference type="AlphaFoldDB" id="A0A0F9KKU0"/>
<feature type="region of interest" description="Disordered" evidence="1">
    <location>
        <begin position="1"/>
        <end position="21"/>
    </location>
</feature>
<organism evidence="2">
    <name type="scientific">marine sediment metagenome</name>
    <dbReference type="NCBI Taxonomy" id="412755"/>
    <lineage>
        <taxon>unclassified sequences</taxon>
        <taxon>metagenomes</taxon>
        <taxon>ecological metagenomes</taxon>
    </lineage>
</organism>